<dbReference type="Proteomes" id="UP000016933">
    <property type="component" value="Unassembled WGS sequence"/>
</dbReference>
<proteinExistence type="predicted"/>
<gene>
    <name evidence="2" type="ORF">DOTSEDRAFT_33959</name>
</gene>
<dbReference type="EMBL" id="KB446538">
    <property type="protein sequence ID" value="EME45459.1"/>
    <property type="molecule type" value="Genomic_DNA"/>
</dbReference>
<evidence type="ECO:0000313" key="2">
    <source>
        <dbReference type="EMBL" id="EME45459.1"/>
    </source>
</evidence>
<organism evidence="2 3">
    <name type="scientific">Dothistroma septosporum (strain NZE10 / CBS 128990)</name>
    <name type="common">Red band needle blight fungus</name>
    <name type="synonym">Mycosphaerella pini</name>
    <dbReference type="NCBI Taxonomy" id="675120"/>
    <lineage>
        <taxon>Eukaryota</taxon>
        <taxon>Fungi</taxon>
        <taxon>Dikarya</taxon>
        <taxon>Ascomycota</taxon>
        <taxon>Pezizomycotina</taxon>
        <taxon>Dothideomycetes</taxon>
        <taxon>Dothideomycetidae</taxon>
        <taxon>Mycosphaerellales</taxon>
        <taxon>Mycosphaerellaceae</taxon>
        <taxon>Dothistroma</taxon>
    </lineage>
</organism>
<accession>N1PSR3</accession>
<sequence length="148" mass="16155">MQHSLYHVLYQLLAAMVLTQISMACPGLAGTCESGGECDVPRVGWKCAAQGPRARGNDLDMPPLDHEMQGQDINDMQKCERRDSESKDASLWKDTPSTSLVCKQMMKHIKGGPIRPHAHESVSLARSIIVFLAAAVVRRTEDAVLAAV</sequence>
<dbReference type="HOGENOM" id="CLU_1758765_0_0_1"/>
<reference evidence="2 3" key="2">
    <citation type="journal article" date="2012" name="PLoS Pathog.">
        <title>Diverse lifestyles and strategies of plant pathogenesis encoded in the genomes of eighteen Dothideomycetes fungi.</title>
        <authorList>
            <person name="Ohm R.A."/>
            <person name="Feau N."/>
            <person name="Henrissat B."/>
            <person name="Schoch C.L."/>
            <person name="Horwitz B.A."/>
            <person name="Barry K.W."/>
            <person name="Condon B.J."/>
            <person name="Copeland A.C."/>
            <person name="Dhillon B."/>
            <person name="Glaser F."/>
            <person name="Hesse C.N."/>
            <person name="Kosti I."/>
            <person name="LaButti K."/>
            <person name="Lindquist E.A."/>
            <person name="Lucas S."/>
            <person name="Salamov A.A."/>
            <person name="Bradshaw R.E."/>
            <person name="Ciuffetti L."/>
            <person name="Hamelin R.C."/>
            <person name="Kema G.H.J."/>
            <person name="Lawrence C."/>
            <person name="Scott J.A."/>
            <person name="Spatafora J.W."/>
            <person name="Turgeon B.G."/>
            <person name="de Wit P.J.G.M."/>
            <person name="Zhong S."/>
            <person name="Goodwin S.B."/>
            <person name="Grigoriev I.V."/>
        </authorList>
    </citation>
    <scope>NUCLEOTIDE SEQUENCE [LARGE SCALE GENOMIC DNA]</scope>
    <source>
        <strain evidence="3">NZE10 / CBS 128990</strain>
    </source>
</reference>
<keyword evidence="1" id="KW-0732">Signal</keyword>
<evidence type="ECO:0000313" key="3">
    <source>
        <dbReference type="Proteomes" id="UP000016933"/>
    </source>
</evidence>
<feature type="signal peptide" evidence="1">
    <location>
        <begin position="1"/>
        <end position="24"/>
    </location>
</feature>
<dbReference type="AlphaFoldDB" id="N1PSR3"/>
<name>N1PSR3_DOTSN</name>
<protein>
    <submittedName>
        <fullName evidence="2">Uncharacterized protein</fullName>
    </submittedName>
</protein>
<feature type="chain" id="PRO_5004110105" evidence="1">
    <location>
        <begin position="25"/>
        <end position="148"/>
    </location>
</feature>
<reference evidence="3" key="1">
    <citation type="journal article" date="2012" name="PLoS Genet.">
        <title>The genomes of the fungal plant pathogens Cladosporium fulvum and Dothistroma septosporum reveal adaptation to different hosts and lifestyles but also signatures of common ancestry.</title>
        <authorList>
            <person name="de Wit P.J.G.M."/>
            <person name="van der Burgt A."/>
            <person name="Oekmen B."/>
            <person name="Stergiopoulos I."/>
            <person name="Abd-Elsalam K.A."/>
            <person name="Aerts A.L."/>
            <person name="Bahkali A.H."/>
            <person name="Beenen H.G."/>
            <person name="Chettri P."/>
            <person name="Cox M.P."/>
            <person name="Datema E."/>
            <person name="de Vries R.P."/>
            <person name="Dhillon B."/>
            <person name="Ganley A.R."/>
            <person name="Griffiths S.A."/>
            <person name="Guo Y."/>
            <person name="Hamelin R.C."/>
            <person name="Henrissat B."/>
            <person name="Kabir M.S."/>
            <person name="Jashni M.K."/>
            <person name="Kema G."/>
            <person name="Klaubauf S."/>
            <person name="Lapidus A."/>
            <person name="Levasseur A."/>
            <person name="Lindquist E."/>
            <person name="Mehrabi R."/>
            <person name="Ohm R.A."/>
            <person name="Owen T.J."/>
            <person name="Salamov A."/>
            <person name="Schwelm A."/>
            <person name="Schijlen E."/>
            <person name="Sun H."/>
            <person name="van den Burg H.A."/>
            <person name="van Ham R.C.H.J."/>
            <person name="Zhang S."/>
            <person name="Goodwin S.B."/>
            <person name="Grigoriev I.V."/>
            <person name="Collemare J."/>
            <person name="Bradshaw R.E."/>
        </authorList>
    </citation>
    <scope>NUCLEOTIDE SEQUENCE [LARGE SCALE GENOMIC DNA]</scope>
    <source>
        <strain evidence="3">NZE10 / CBS 128990</strain>
    </source>
</reference>
<evidence type="ECO:0000256" key="1">
    <source>
        <dbReference type="SAM" id="SignalP"/>
    </source>
</evidence>
<keyword evidence="3" id="KW-1185">Reference proteome</keyword>